<dbReference type="EC" id="2.6.1.-" evidence="11"/>
<comment type="cofactor">
    <cofactor evidence="1 11">
        <name>pyridoxal 5'-phosphate</name>
        <dbReference type="ChEBI" id="CHEBI:597326"/>
    </cofactor>
</comment>
<dbReference type="STRING" id="1359163.NLO413_0118"/>
<proteinExistence type="inferred from homology"/>
<reference evidence="13 14" key="1">
    <citation type="submission" date="2015-02" db="EMBL/GenBank/DDBJ databases">
        <title>Genome Sequencing of Rickettsiales.</title>
        <authorList>
            <person name="Daugherty S.C."/>
            <person name="Su Q."/>
            <person name="Abolude K."/>
            <person name="Beier-Sexton M."/>
            <person name="Carlyon J.A."/>
            <person name="Carter R."/>
            <person name="Day N.P."/>
            <person name="Dumler S.J."/>
            <person name="Dyachenko V."/>
            <person name="Godinez A."/>
            <person name="Kurtti T.J."/>
            <person name="Lichay M."/>
            <person name="Mullins K.E."/>
            <person name="Ott S."/>
            <person name="Pappas-Brown V."/>
            <person name="Paris D.H."/>
            <person name="Patel P."/>
            <person name="Richards A.L."/>
            <person name="Sadzewicz L."/>
            <person name="Sears K."/>
            <person name="Seidman D."/>
            <person name="Sengamalay N."/>
            <person name="Stenos J."/>
            <person name="Tallon L.J."/>
            <person name="Vincent G."/>
            <person name="Fraser C.M."/>
            <person name="Munderloh U."/>
            <person name="Dunning-Hotopp J.C."/>
        </authorList>
    </citation>
    <scope>NUCLEOTIDE SEQUENCE [LARGE SCALE GENOMIC DNA]</scope>
    <source>
        <strain evidence="13 14">RAC413</strain>
    </source>
</reference>
<comment type="function">
    <text evidence="2">Catalyzes the reversible conversion of aspartate and 2-oxoglutarate to glutamate and oxaloacetate. Can also transaminate prephenate in the presence of glutamate.</text>
</comment>
<dbReference type="RefSeq" id="WP_045808614.1">
    <property type="nucleotide sequence ID" value="NZ_LANX01000001.1"/>
</dbReference>
<dbReference type="FunFam" id="3.40.640.10:FF:000033">
    <property type="entry name" value="Aspartate aminotransferase"/>
    <property type="match status" value="1"/>
</dbReference>
<organism evidence="13 14">
    <name type="scientific">Candidatus Neoehrlichia procyonis str. RAC413</name>
    <dbReference type="NCBI Taxonomy" id="1359163"/>
    <lineage>
        <taxon>Bacteria</taxon>
        <taxon>Pseudomonadati</taxon>
        <taxon>Pseudomonadota</taxon>
        <taxon>Alphaproteobacteria</taxon>
        <taxon>Rickettsiales</taxon>
        <taxon>Anaplasmataceae</taxon>
        <taxon>Candidatus Neoehrlichia</taxon>
    </lineage>
</organism>
<keyword evidence="6 11" id="KW-0032">Aminotransferase</keyword>
<evidence type="ECO:0000259" key="12">
    <source>
        <dbReference type="Pfam" id="PF00155"/>
    </source>
</evidence>
<dbReference type="SUPFAM" id="SSF53383">
    <property type="entry name" value="PLP-dependent transferases"/>
    <property type="match status" value="1"/>
</dbReference>
<evidence type="ECO:0000313" key="13">
    <source>
        <dbReference type="EMBL" id="KJV68755.1"/>
    </source>
</evidence>
<comment type="catalytic activity">
    <reaction evidence="10">
        <text>L-aspartate + 2-oxoglutarate = oxaloacetate + L-glutamate</text>
        <dbReference type="Rhea" id="RHEA:21824"/>
        <dbReference type="ChEBI" id="CHEBI:16452"/>
        <dbReference type="ChEBI" id="CHEBI:16810"/>
        <dbReference type="ChEBI" id="CHEBI:29985"/>
        <dbReference type="ChEBI" id="CHEBI:29991"/>
        <dbReference type="EC" id="2.6.1.1"/>
    </reaction>
</comment>
<feature type="domain" description="Aminotransferase class I/classII large" evidence="12">
    <location>
        <begin position="32"/>
        <end position="389"/>
    </location>
</feature>
<comment type="caution">
    <text evidence="13">The sequence shown here is derived from an EMBL/GenBank/DDBJ whole genome shotgun (WGS) entry which is preliminary data.</text>
</comment>
<evidence type="ECO:0000256" key="1">
    <source>
        <dbReference type="ARBA" id="ARBA00001933"/>
    </source>
</evidence>
<dbReference type="InterPro" id="IPR004839">
    <property type="entry name" value="Aminotransferase_I/II_large"/>
</dbReference>
<evidence type="ECO:0000256" key="8">
    <source>
        <dbReference type="ARBA" id="ARBA00022898"/>
    </source>
</evidence>
<evidence type="ECO:0000256" key="3">
    <source>
        <dbReference type="ARBA" id="ARBA00004496"/>
    </source>
</evidence>
<dbReference type="GO" id="GO:0004069">
    <property type="term" value="F:L-aspartate:2-oxoglutarate aminotransferase activity"/>
    <property type="evidence" value="ECO:0007669"/>
    <property type="project" value="UniProtKB-EC"/>
</dbReference>
<comment type="subunit">
    <text evidence="5">Homodimer.</text>
</comment>
<dbReference type="CDD" id="cd00609">
    <property type="entry name" value="AAT_like"/>
    <property type="match status" value="1"/>
</dbReference>
<sequence>MSIIADKMNIIKPSPTLEIAGKAMQLKAMGFDVISLSAGEPDFDTPNSVKDAAIKAINAGKTKYTLVDGTIELKEAISYKIYADYGIRYNIQQISVGAGAKQCIYNLFMATLNPGNEVLIPSPYWVSYTDIVKIAGGKPVIINCNETFKLSAELLEQSITKNTKWLVINSPNNPTGMVYTKKELKDIAQVLLRYPHVYVMTDDIYAKLVYGVKFVNIIQAESALYDRVFIVNGVSKAYAMTGWRIGYITGDEKIIKAISIIQSQSTTNPNSIAQAAAVEALMGDQDFLKERLKLFSERRDIVMNMVSNTPGLSAILPQGAFYVFISCEKMIGMKTKNDLIIRDGTDFSKYLLQDYNVAVVPGDAFGAANFFRISYATSSEQLLIACERINKACAELSSFL</sequence>
<name>A0A0F3NL45_9RICK</name>
<dbReference type="InterPro" id="IPR015421">
    <property type="entry name" value="PyrdxlP-dep_Trfase_major"/>
</dbReference>
<dbReference type="InterPro" id="IPR004838">
    <property type="entry name" value="NHTrfase_class1_PyrdxlP-BS"/>
</dbReference>
<keyword evidence="14" id="KW-1185">Reference proteome</keyword>
<comment type="subcellular location">
    <subcellularLocation>
        <location evidence="3">Cytoplasm</location>
    </subcellularLocation>
</comment>
<dbReference type="GO" id="GO:0006520">
    <property type="term" value="P:amino acid metabolic process"/>
    <property type="evidence" value="ECO:0007669"/>
    <property type="project" value="InterPro"/>
</dbReference>
<keyword evidence="8" id="KW-0663">Pyridoxal phosphate</keyword>
<evidence type="ECO:0000256" key="5">
    <source>
        <dbReference type="ARBA" id="ARBA00011738"/>
    </source>
</evidence>
<evidence type="ECO:0000256" key="6">
    <source>
        <dbReference type="ARBA" id="ARBA00022576"/>
    </source>
</evidence>
<dbReference type="GO" id="GO:0030170">
    <property type="term" value="F:pyridoxal phosphate binding"/>
    <property type="evidence" value="ECO:0007669"/>
    <property type="project" value="InterPro"/>
</dbReference>
<dbReference type="Gene3D" id="3.40.640.10">
    <property type="entry name" value="Type I PLP-dependent aspartate aminotransferase-like (Major domain)"/>
    <property type="match status" value="1"/>
</dbReference>
<dbReference type="InterPro" id="IPR015424">
    <property type="entry name" value="PyrdxlP-dep_Trfase"/>
</dbReference>
<dbReference type="Pfam" id="PF00155">
    <property type="entry name" value="Aminotran_1_2"/>
    <property type="match status" value="1"/>
</dbReference>
<protein>
    <recommendedName>
        <fullName evidence="11">Aminotransferase</fullName>
        <ecNumber evidence="11">2.6.1.-</ecNumber>
    </recommendedName>
</protein>
<gene>
    <name evidence="13" type="ORF">NLO413_0118</name>
</gene>
<evidence type="ECO:0000256" key="11">
    <source>
        <dbReference type="RuleBase" id="RU000481"/>
    </source>
</evidence>
<dbReference type="PANTHER" id="PTHR46383:SF1">
    <property type="entry name" value="ASPARTATE AMINOTRANSFERASE"/>
    <property type="match status" value="1"/>
</dbReference>
<dbReference type="Proteomes" id="UP000033562">
    <property type="component" value="Unassembled WGS sequence"/>
</dbReference>
<dbReference type="PATRIC" id="fig|1359163.3.peg.114"/>
<comment type="similarity">
    <text evidence="4 11">Belongs to the class-I pyridoxal-phosphate-dependent aminotransferase family.</text>
</comment>
<evidence type="ECO:0000256" key="4">
    <source>
        <dbReference type="ARBA" id="ARBA00007441"/>
    </source>
</evidence>
<evidence type="ECO:0000256" key="2">
    <source>
        <dbReference type="ARBA" id="ARBA00002385"/>
    </source>
</evidence>
<evidence type="ECO:0000256" key="10">
    <source>
        <dbReference type="ARBA" id="ARBA00049185"/>
    </source>
</evidence>
<dbReference type="Gene3D" id="3.90.1150.10">
    <property type="entry name" value="Aspartate Aminotransferase, domain 1"/>
    <property type="match status" value="1"/>
</dbReference>
<dbReference type="GO" id="GO:0033854">
    <property type="term" value="F:glutamate-prephenate aminotransferase activity"/>
    <property type="evidence" value="ECO:0007669"/>
    <property type="project" value="UniProtKB-EC"/>
</dbReference>
<dbReference type="InterPro" id="IPR050596">
    <property type="entry name" value="AspAT/PAT-like"/>
</dbReference>
<accession>A0A0F3NL45</accession>
<evidence type="ECO:0000256" key="7">
    <source>
        <dbReference type="ARBA" id="ARBA00022679"/>
    </source>
</evidence>
<dbReference type="EMBL" id="LANX01000001">
    <property type="protein sequence ID" value="KJV68755.1"/>
    <property type="molecule type" value="Genomic_DNA"/>
</dbReference>
<evidence type="ECO:0000313" key="14">
    <source>
        <dbReference type="Proteomes" id="UP000033562"/>
    </source>
</evidence>
<dbReference type="PROSITE" id="PS00105">
    <property type="entry name" value="AA_TRANSFER_CLASS_1"/>
    <property type="match status" value="1"/>
</dbReference>
<keyword evidence="7 11" id="KW-0808">Transferase</keyword>
<evidence type="ECO:0000256" key="9">
    <source>
        <dbReference type="ARBA" id="ARBA00047771"/>
    </source>
</evidence>
<dbReference type="GO" id="GO:0005737">
    <property type="term" value="C:cytoplasm"/>
    <property type="evidence" value="ECO:0007669"/>
    <property type="project" value="UniProtKB-SubCell"/>
</dbReference>
<comment type="catalytic activity">
    <reaction evidence="9">
        <text>L-arogenate + 2-oxoglutarate = prephenate + L-glutamate</text>
        <dbReference type="Rhea" id="RHEA:22880"/>
        <dbReference type="ChEBI" id="CHEBI:16810"/>
        <dbReference type="ChEBI" id="CHEBI:29934"/>
        <dbReference type="ChEBI" id="CHEBI:29985"/>
        <dbReference type="ChEBI" id="CHEBI:58180"/>
        <dbReference type="EC" id="2.6.1.79"/>
    </reaction>
</comment>
<dbReference type="PANTHER" id="PTHR46383">
    <property type="entry name" value="ASPARTATE AMINOTRANSFERASE"/>
    <property type="match status" value="1"/>
</dbReference>
<dbReference type="AlphaFoldDB" id="A0A0F3NL45"/>
<dbReference type="OrthoDB" id="9804407at2"/>
<dbReference type="InterPro" id="IPR015422">
    <property type="entry name" value="PyrdxlP-dep_Trfase_small"/>
</dbReference>